<dbReference type="GeneTree" id="ENSGT01030000235357"/>
<dbReference type="AlphaFoldDB" id="A0A3B3HX51"/>
<dbReference type="GO" id="GO:0003676">
    <property type="term" value="F:nucleic acid binding"/>
    <property type="evidence" value="ECO:0007669"/>
    <property type="project" value="InterPro"/>
</dbReference>
<dbReference type="InterPro" id="IPR036397">
    <property type="entry name" value="RNaseH_sf"/>
</dbReference>
<dbReference type="Gene3D" id="3.30.420.10">
    <property type="entry name" value="Ribonuclease H-like superfamily/Ribonuclease H"/>
    <property type="match status" value="1"/>
</dbReference>
<name>A0A3B3HX51_ORYLA</name>
<protein>
    <recommendedName>
        <fullName evidence="3">Tc1-like transposase DDE domain-containing protein</fullName>
    </recommendedName>
</protein>
<keyword evidence="2" id="KW-1185">Reference proteome</keyword>
<evidence type="ECO:0000313" key="2">
    <source>
        <dbReference type="Proteomes" id="UP000001038"/>
    </source>
</evidence>
<dbReference type="Proteomes" id="UP000001038">
    <property type="component" value="Chromosome 21"/>
</dbReference>
<evidence type="ECO:0000313" key="1">
    <source>
        <dbReference type="Ensembl" id="ENSORLP00000036191.1"/>
    </source>
</evidence>
<reference evidence="1 2" key="1">
    <citation type="journal article" date="2007" name="Nature">
        <title>The medaka draft genome and insights into vertebrate genome evolution.</title>
        <authorList>
            <person name="Kasahara M."/>
            <person name="Naruse K."/>
            <person name="Sasaki S."/>
            <person name="Nakatani Y."/>
            <person name="Qu W."/>
            <person name="Ahsan B."/>
            <person name="Yamada T."/>
            <person name="Nagayasu Y."/>
            <person name="Doi K."/>
            <person name="Kasai Y."/>
            <person name="Jindo T."/>
            <person name="Kobayashi D."/>
            <person name="Shimada A."/>
            <person name="Toyoda A."/>
            <person name="Kuroki Y."/>
            <person name="Fujiyama A."/>
            <person name="Sasaki T."/>
            <person name="Shimizu A."/>
            <person name="Asakawa S."/>
            <person name="Shimizu N."/>
            <person name="Hashimoto S."/>
            <person name="Yang J."/>
            <person name="Lee Y."/>
            <person name="Matsushima K."/>
            <person name="Sugano S."/>
            <person name="Sakaizumi M."/>
            <person name="Narita T."/>
            <person name="Ohishi K."/>
            <person name="Haga S."/>
            <person name="Ohta F."/>
            <person name="Nomoto H."/>
            <person name="Nogata K."/>
            <person name="Morishita T."/>
            <person name="Endo T."/>
            <person name="Shin-I T."/>
            <person name="Takeda H."/>
            <person name="Morishita S."/>
            <person name="Kohara Y."/>
        </authorList>
    </citation>
    <scope>NUCLEOTIDE SEQUENCE [LARGE SCALE GENOMIC DNA]</scope>
    <source>
        <strain evidence="1 2">Hd-rR</strain>
    </source>
</reference>
<dbReference type="InParanoid" id="A0A3B3HX51"/>
<reference evidence="1" key="3">
    <citation type="submission" date="2025-09" db="UniProtKB">
        <authorList>
            <consortium name="Ensembl"/>
        </authorList>
    </citation>
    <scope>IDENTIFICATION</scope>
    <source>
        <strain evidence="1">Hd-rR</strain>
    </source>
</reference>
<proteinExistence type="predicted"/>
<dbReference type="Ensembl" id="ENSORLT00000036568.1">
    <property type="protein sequence ID" value="ENSORLP00000036191.1"/>
    <property type="gene ID" value="ENSORLG00000022370.1"/>
</dbReference>
<dbReference type="STRING" id="8090.ENSORLP00000036191"/>
<sequence>MRLVLFMDDNAPPHGARIVTAGLQEVRVPHVERPTDLSPMEHVWDQQKQRLNDGTPTSKSPGRTACSTCGRVEHNHKGYFIA</sequence>
<accession>A0A3B3HX51</accession>
<organism evidence="1 2">
    <name type="scientific">Oryzias latipes</name>
    <name type="common">Japanese rice fish</name>
    <name type="synonym">Japanese killifish</name>
    <dbReference type="NCBI Taxonomy" id="8090"/>
    <lineage>
        <taxon>Eukaryota</taxon>
        <taxon>Metazoa</taxon>
        <taxon>Chordata</taxon>
        <taxon>Craniata</taxon>
        <taxon>Vertebrata</taxon>
        <taxon>Euteleostomi</taxon>
        <taxon>Actinopterygii</taxon>
        <taxon>Neopterygii</taxon>
        <taxon>Teleostei</taxon>
        <taxon>Neoteleostei</taxon>
        <taxon>Acanthomorphata</taxon>
        <taxon>Ovalentaria</taxon>
        <taxon>Atherinomorphae</taxon>
        <taxon>Beloniformes</taxon>
        <taxon>Adrianichthyidae</taxon>
        <taxon>Oryziinae</taxon>
        <taxon>Oryzias</taxon>
    </lineage>
</organism>
<reference evidence="1" key="2">
    <citation type="submission" date="2025-08" db="UniProtKB">
        <authorList>
            <consortium name="Ensembl"/>
        </authorList>
    </citation>
    <scope>IDENTIFICATION</scope>
    <source>
        <strain evidence="1">Hd-rR</strain>
    </source>
</reference>
<evidence type="ECO:0008006" key="3">
    <source>
        <dbReference type="Google" id="ProtNLM"/>
    </source>
</evidence>